<keyword evidence="1" id="KW-0812">Transmembrane</keyword>
<accession>A0A6M8UP93</accession>
<gene>
    <name evidence="2" type="ORF">PMPD1_2137</name>
</gene>
<organism evidence="2 3">
    <name type="scientific">Paramixta manurensis</name>
    <dbReference type="NCBI Taxonomy" id="2740817"/>
    <lineage>
        <taxon>Bacteria</taxon>
        <taxon>Pseudomonadati</taxon>
        <taxon>Pseudomonadota</taxon>
        <taxon>Gammaproteobacteria</taxon>
        <taxon>Enterobacterales</taxon>
        <taxon>Erwiniaceae</taxon>
        <taxon>Paramixta</taxon>
    </lineage>
</organism>
<dbReference type="RefSeq" id="WP_173634054.1">
    <property type="nucleotide sequence ID" value="NZ_CP054212.1"/>
</dbReference>
<dbReference type="AlphaFoldDB" id="A0A6M8UP93"/>
<protein>
    <submittedName>
        <fullName evidence="2">DUF2569 domain-containing protein</fullName>
    </submittedName>
</protein>
<dbReference type="KEGG" id="pmak:PMPD1_2137"/>
<evidence type="ECO:0000256" key="1">
    <source>
        <dbReference type="SAM" id="Phobius"/>
    </source>
</evidence>
<dbReference type="Pfam" id="PF10754">
    <property type="entry name" value="DUF2569"/>
    <property type="match status" value="1"/>
</dbReference>
<evidence type="ECO:0000313" key="3">
    <source>
        <dbReference type="Proteomes" id="UP000505325"/>
    </source>
</evidence>
<dbReference type="InterPro" id="IPR019690">
    <property type="entry name" value="DUF2569"/>
</dbReference>
<reference evidence="2 3" key="1">
    <citation type="submission" date="2020-06" db="EMBL/GenBank/DDBJ databases">
        <title>Genome sequence of Paramixta manurensis strain PD-1.</title>
        <authorList>
            <person name="Lee C.W."/>
            <person name="Kim J."/>
        </authorList>
    </citation>
    <scope>NUCLEOTIDE SEQUENCE [LARGE SCALE GENOMIC DNA]</scope>
    <source>
        <strain evidence="2 3">PD-1</strain>
    </source>
</reference>
<keyword evidence="1" id="KW-1133">Transmembrane helix</keyword>
<proteinExistence type="predicted"/>
<feature type="transmembrane region" description="Helical" evidence="1">
    <location>
        <begin position="92"/>
        <end position="111"/>
    </location>
</feature>
<keyword evidence="1" id="KW-0472">Membrane</keyword>
<dbReference type="Proteomes" id="UP000505325">
    <property type="component" value="Chromosome"/>
</dbReference>
<name>A0A6M8UP93_9GAMM</name>
<keyword evidence="3" id="KW-1185">Reference proteome</keyword>
<feature type="transmembrane region" description="Helical" evidence="1">
    <location>
        <begin position="12"/>
        <end position="36"/>
    </location>
</feature>
<evidence type="ECO:0000313" key="2">
    <source>
        <dbReference type="EMBL" id="QKJ87083.1"/>
    </source>
</evidence>
<dbReference type="EMBL" id="CP054212">
    <property type="protein sequence ID" value="QKJ87083.1"/>
    <property type="molecule type" value="Genomic_DNA"/>
</dbReference>
<feature type="transmembrane region" description="Helical" evidence="1">
    <location>
        <begin position="117"/>
        <end position="134"/>
    </location>
</feature>
<feature type="transmembrane region" description="Helical" evidence="1">
    <location>
        <begin position="56"/>
        <end position="80"/>
    </location>
</feature>
<sequence length="147" mass="16503">MTVSSPAPRIGGWLLLPLAWLIMTLLTSALVMAVYLSALFHPELRQAMTTNPSAFLLQWGLSLATSTVVWLYSAWVTWMFCKRSHRLPRHYIIWLLVTVVLAVKSFAFSPIADSNAIRTLLVSLLAAALLVPYFKRSQRVKTTFIAP</sequence>